<gene>
    <name evidence="1" type="ORF">HNQ73_003115</name>
</gene>
<accession>A0A841KJA5</accession>
<dbReference type="Proteomes" id="UP000588017">
    <property type="component" value="Unassembled WGS sequence"/>
</dbReference>
<dbReference type="EMBL" id="JACHEH010000007">
    <property type="protein sequence ID" value="MBB6169473.1"/>
    <property type="molecule type" value="Genomic_DNA"/>
</dbReference>
<proteinExistence type="predicted"/>
<keyword evidence="2" id="KW-1185">Reference proteome</keyword>
<evidence type="ECO:0000313" key="2">
    <source>
        <dbReference type="Proteomes" id="UP000588017"/>
    </source>
</evidence>
<comment type="caution">
    <text evidence="1">The sequence shown here is derived from an EMBL/GenBank/DDBJ whole genome shotgun (WGS) entry which is preliminary data.</text>
</comment>
<sequence>MCRCAERRAALGRSAHALVRGDGGRALDELRFVARSAAQDASQALAQKVAAARARLRR</sequence>
<organism evidence="1 2">
    <name type="scientific">Chelatococcus composti</name>
    <dbReference type="NCBI Taxonomy" id="1743235"/>
    <lineage>
        <taxon>Bacteria</taxon>
        <taxon>Pseudomonadati</taxon>
        <taxon>Pseudomonadota</taxon>
        <taxon>Alphaproteobacteria</taxon>
        <taxon>Hyphomicrobiales</taxon>
        <taxon>Chelatococcaceae</taxon>
        <taxon>Chelatococcus</taxon>
    </lineage>
</organism>
<protein>
    <submittedName>
        <fullName evidence="1">Uncharacterized protein</fullName>
    </submittedName>
</protein>
<reference evidence="1 2" key="1">
    <citation type="submission" date="2020-08" db="EMBL/GenBank/DDBJ databases">
        <title>Genomic Encyclopedia of Type Strains, Phase IV (KMG-IV): sequencing the most valuable type-strain genomes for metagenomic binning, comparative biology and taxonomic classification.</title>
        <authorList>
            <person name="Goeker M."/>
        </authorList>
    </citation>
    <scope>NUCLEOTIDE SEQUENCE [LARGE SCALE GENOMIC DNA]</scope>
    <source>
        <strain evidence="1 2">DSM 101465</strain>
    </source>
</reference>
<name>A0A841KJA5_9HYPH</name>
<dbReference type="AlphaFoldDB" id="A0A841KJA5"/>
<evidence type="ECO:0000313" key="1">
    <source>
        <dbReference type="EMBL" id="MBB6169473.1"/>
    </source>
</evidence>
<dbReference type="RefSeq" id="WP_183335846.1">
    <property type="nucleotide sequence ID" value="NZ_BMHX01000007.1"/>
</dbReference>